<dbReference type="EC" id="6.3.5.3" evidence="1"/>
<comment type="caution">
    <text evidence="1">The sequence shown here is derived from an EMBL/GenBank/DDBJ whole genome shotgun (WGS) entry which is preliminary data.</text>
</comment>
<sequence length="90" mass="10346">NLAAVKYVDRRDYSVKDERIPYPMNPNGADLNIAAVLSPDGRVLAIMPHPERVVRTEANSYMTRDALDNWVHGPWARLFINARRWVGQQE</sequence>
<name>A0A9W8LRS3_9FUNG</name>
<dbReference type="SMART" id="SM01211">
    <property type="entry name" value="GATase_5"/>
    <property type="match status" value="1"/>
</dbReference>
<dbReference type="PANTHER" id="PTHR10099">
    <property type="entry name" value="PHOSPHORIBOSYLFORMYLGLYCINAMIDINE SYNTHASE"/>
    <property type="match status" value="1"/>
</dbReference>
<dbReference type="OrthoDB" id="6666987at2759"/>
<keyword evidence="1" id="KW-0436">Ligase</keyword>
<evidence type="ECO:0000313" key="1">
    <source>
        <dbReference type="EMBL" id="KAJ2796515.1"/>
    </source>
</evidence>
<dbReference type="Proteomes" id="UP001140094">
    <property type="component" value="Unassembled WGS sequence"/>
</dbReference>
<proteinExistence type="predicted"/>
<evidence type="ECO:0000313" key="2">
    <source>
        <dbReference type="Proteomes" id="UP001140094"/>
    </source>
</evidence>
<feature type="non-terminal residue" evidence="1">
    <location>
        <position position="1"/>
    </location>
</feature>
<dbReference type="EMBL" id="JANBUO010001875">
    <property type="protein sequence ID" value="KAJ2796515.1"/>
    <property type="molecule type" value="Genomic_DNA"/>
</dbReference>
<dbReference type="Gene3D" id="3.40.50.880">
    <property type="match status" value="1"/>
</dbReference>
<dbReference type="GO" id="GO:0004642">
    <property type="term" value="F:phosphoribosylformylglycinamidine synthase activity"/>
    <property type="evidence" value="ECO:0007669"/>
    <property type="project" value="UniProtKB-EC"/>
</dbReference>
<dbReference type="SUPFAM" id="SSF52317">
    <property type="entry name" value="Class I glutamine amidotransferase-like"/>
    <property type="match status" value="1"/>
</dbReference>
<gene>
    <name evidence="1" type="primary">ADE6_1</name>
    <name evidence="1" type="ORF">H4R20_005508</name>
</gene>
<protein>
    <submittedName>
        <fullName evidence="1">Phosphoribosylformylglycinamidine synthase</fullName>
        <ecNumber evidence="1">6.3.5.3</ecNumber>
    </submittedName>
</protein>
<reference evidence="1" key="1">
    <citation type="submission" date="2022-07" db="EMBL/GenBank/DDBJ databases">
        <title>Phylogenomic reconstructions and comparative analyses of Kickxellomycotina fungi.</title>
        <authorList>
            <person name="Reynolds N.K."/>
            <person name="Stajich J.E."/>
            <person name="Barry K."/>
            <person name="Grigoriev I.V."/>
            <person name="Crous P."/>
            <person name="Smith M.E."/>
        </authorList>
    </citation>
    <scope>NUCLEOTIDE SEQUENCE</scope>
    <source>
        <strain evidence="1">NRRL 1565</strain>
    </source>
</reference>
<dbReference type="GO" id="GO:0006164">
    <property type="term" value="P:purine nucleotide biosynthetic process"/>
    <property type="evidence" value="ECO:0007669"/>
    <property type="project" value="TreeGrafter"/>
</dbReference>
<accession>A0A9W8LRS3</accession>
<organism evidence="1 2">
    <name type="scientific">Coemansia guatemalensis</name>
    <dbReference type="NCBI Taxonomy" id="2761395"/>
    <lineage>
        <taxon>Eukaryota</taxon>
        <taxon>Fungi</taxon>
        <taxon>Fungi incertae sedis</taxon>
        <taxon>Zoopagomycota</taxon>
        <taxon>Kickxellomycotina</taxon>
        <taxon>Kickxellomycetes</taxon>
        <taxon>Kickxellales</taxon>
        <taxon>Kickxellaceae</taxon>
        <taxon>Coemansia</taxon>
    </lineage>
</organism>
<dbReference type="Pfam" id="PF13507">
    <property type="entry name" value="GATase_5"/>
    <property type="match status" value="1"/>
</dbReference>
<dbReference type="InterPro" id="IPR029062">
    <property type="entry name" value="Class_I_gatase-like"/>
</dbReference>
<dbReference type="GO" id="GO:0005737">
    <property type="term" value="C:cytoplasm"/>
    <property type="evidence" value="ECO:0007669"/>
    <property type="project" value="TreeGrafter"/>
</dbReference>
<dbReference type="PANTHER" id="PTHR10099:SF1">
    <property type="entry name" value="PHOSPHORIBOSYLFORMYLGLYCINAMIDINE SYNTHASE"/>
    <property type="match status" value="1"/>
</dbReference>
<keyword evidence="2" id="KW-1185">Reference proteome</keyword>
<dbReference type="AlphaFoldDB" id="A0A9W8LRS3"/>